<sequence length="252" mass="28606">MFRIVEGQQGVTYIYRSSTRELVCTVKEKSLKRASETSSLGLCRFRSHRRCALGADNDKSPELSKESFLSLLELQPTNGVCAPRTVVERLPAYCDDDGEEWPGAQAAVANYGKYCLSRGRLLTPCVPCLYPVVYRAARQHSYLGHRYSFNKRERWKRMRQLRTGLSSRALNLLDRCKELRVALQRLTPSEVALWTKGHTRLGRTPLRELPSFQRPMRCVLPIVKTAKMSACRHELRTLGPALAVPPSSPPLF</sequence>
<accession>A0A023G6Z6</accession>
<dbReference type="EMBL" id="GBBM01005472">
    <property type="protein sequence ID" value="JAC29946.1"/>
    <property type="molecule type" value="mRNA"/>
</dbReference>
<organism evidence="1">
    <name type="scientific">Amblyomma triste</name>
    <name type="common">Neotropical tick</name>
    <dbReference type="NCBI Taxonomy" id="251400"/>
    <lineage>
        <taxon>Eukaryota</taxon>
        <taxon>Metazoa</taxon>
        <taxon>Ecdysozoa</taxon>
        <taxon>Arthropoda</taxon>
        <taxon>Chelicerata</taxon>
        <taxon>Arachnida</taxon>
        <taxon>Acari</taxon>
        <taxon>Parasitiformes</taxon>
        <taxon>Ixodida</taxon>
        <taxon>Ixodoidea</taxon>
        <taxon>Ixodidae</taxon>
        <taxon>Amblyomminae</taxon>
        <taxon>Amblyomma</taxon>
    </lineage>
</organism>
<protein>
    <submittedName>
        <fullName evidence="1">Uncharacterized protein</fullName>
    </submittedName>
</protein>
<dbReference type="AlphaFoldDB" id="A0A023G6Z6"/>
<name>A0A023G6Z6_AMBTT</name>
<proteinExistence type="evidence at transcript level"/>
<reference evidence="1" key="1">
    <citation type="submission" date="2014-03" db="EMBL/GenBank/DDBJ databases">
        <title>The sialotranscriptome of Amblyomma triste, Amblyomma parvum and Amblyomma cajennense ticks, uncovered by 454-based RNA-seq.</title>
        <authorList>
            <person name="Garcia G.R."/>
            <person name="Gardinassi L.G."/>
            <person name="Ribeiro J.M."/>
            <person name="Anatriello E."/>
            <person name="Ferreira B.R."/>
            <person name="Moreira H.N."/>
            <person name="Mafra C."/>
            <person name="Olegario M.M."/>
            <person name="Szabo P.J."/>
            <person name="Miranda-Santos I.K."/>
            <person name="Maruyama S.R."/>
        </authorList>
    </citation>
    <scope>NUCLEOTIDE SEQUENCE</scope>
    <source>
        <strain evidence="1">Mato Grasso do Sul</strain>
        <tissue evidence="1">Salivary glands</tissue>
    </source>
</reference>
<evidence type="ECO:0000313" key="1">
    <source>
        <dbReference type="EMBL" id="JAC29946.1"/>
    </source>
</evidence>